<dbReference type="PANTHER" id="PTHR33734:SF22">
    <property type="entry name" value="MEMBRANE-BOUND LYTIC MUREIN TRANSGLYCOSYLASE D"/>
    <property type="match status" value="1"/>
</dbReference>
<dbReference type="GO" id="GO:0008932">
    <property type="term" value="F:lytic endotransglycosylase activity"/>
    <property type="evidence" value="ECO:0007669"/>
    <property type="project" value="TreeGrafter"/>
</dbReference>
<dbReference type="InterPro" id="IPR018392">
    <property type="entry name" value="LysM"/>
</dbReference>
<dbReference type="Gene3D" id="3.10.350.10">
    <property type="entry name" value="LysM domain"/>
    <property type="match status" value="2"/>
</dbReference>
<dbReference type="EMBL" id="CAADRN010000159">
    <property type="protein sequence ID" value="VFU14025.1"/>
    <property type="molecule type" value="Genomic_DNA"/>
</dbReference>
<evidence type="ECO:0000313" key="2">
    <source>
        <dbReference type="EMBL" id="VFU14025.1"/>
    </source>
</evidence>
<dbReference type="PROSITE" id="PS51782">
    <property type="entry name" value="LYSM"/>
    <property type="match status" value="2"/>
</dbReference>
<protein>
    <recommendedName>
        <fullName evidence="1">LysM domain-containing protein</fullName>
    </recommendedName>
</protein>
<feature type="domain" description="LysM" evidence="1">
    <location>
        <begin position="97"/>
        <end position="140"/>
    </location>
</feature>
<name>A0A485M4R6_9ZZZZ</name>
<dbReference type="SUPFAM" id="SSF54106">
    <property type="entry name" value="LysM domain"/>
    <property type="match status" value="2"/>
</dbReference>
<organism evidence="2">
    <name type="scientific">anaerobic digester metagenome</name>
    <dbReference type="NCBI Taxonomy" id="1263854"/>
    <lineage>
        <taxon>unclassified sequences</taxon>
        <taxon>metagenomes</taxon>
        <taxon>ecological metagenomes</taxon>
    </lineage>
</organism>
<dbReference type="SMART" id="SM00257">
    <property type="entry name" value="LysM"/>
    <property type="match status" value="2"/>
</dbReference>
<dbReference type="InterPro" id="IPR036779">
    <property type="entry name" value="LysM_dom_sf"/>
</dbReference>
<accession>A0A485M4R6</accession>
<reference evidence="2" key="1">
    <citation type="submission" date="2019-03" db="EMBL/GenBank/DDBJ databases">
        <authorList>
            <person name="Hao L."/>
        </authorList>
    </citation>
    <scope>NUCLEOTIDE SEQUENCE</scope>
</reference>
<proteinExistence type="predicted"/>
<dbReference type="CDD" id="cd00118">
    <property type="entry name" value="LysM"/>
    <property type="match status" value="2"/>
</dbReference>
<evidence type="ECO:0000259" key="1">
    <source>
        <dbReference type="PROSITE" id="PS51782"/>
    </source>
</evidence>
<dbReference type="AlphaFoldDB" id="A0A485M4R6"/>
<dbReference type="Pfam" id="PF01476">
    <property type="entry name" value="LysM"/>
    <property type="match status" value="2"/>
</dbReference>
<dbReference type="PANTHER" id="PTHR33734">
    <property type="entry name" value="LYSM DOMAIN-CONTAINING GPI-ANCHORED PROTEIN 2"/>
    <property type="match status" value="1"/>
</dbReference>
<feature type="domain" description="LysM" evidence="1">
    <location>
        <begin position="36"/>
        <end position="79"/>
    </location>
</feature>
<gene>
    <name evidence="2" type="ORF">SCFA_2410003</name>
</gene>
<sequence>MKSKKNPFLFILILMMTLTALCGAVQSETAFANDSFKYTVSEGDCLWLVANKFGVTVDALKSANNLSSDFLHIGQSLIIPGSANPSPAPAVQAGTPSEYTVVHGDCLWTIAIKFGTSIEAIKSVNSLSSDTLFAGQKLKIPGANYQPVSRGAVSRPAPQTASSQKGELVSWALINDIFPIGATATLRDVRTGREFQIYHLFGTNHADCEPLTASDSQIMKECFGGQWSWDRRPGLLLIDGRAIACSMAGMPHGTSQNIYGNDFDGHFDLHFLNSRTHGTNRVDPGHQVAIQEAAAS</sequence>